<protein>
    <submittedName>
        <fullName evidence="9">AzlC family ABC transporter permease</fullName>
    </submittedName>
</protein>
<feature type="transmembrane region" description="Helical" evidence="8">
    <location>
        <begin position="61"/>
        <end position="82"/>
    </location>
</feature>
<dbReference type="Pfam" id="PF03591">
    <property type="entry name" value="AzlC"/>
    <property type="match status" value="1"/>
</dbReference>
<evidence type="ECO:0000256" key="3">
    <source>
        <dbReference type="ARBA" id="ARBA00022448"/>
    </source>
</evidence>
<gene>
    <name evidence="9" type="ORF">Q8947_09715</name>
</gene>
<comment type="caution">
    <text evidence="9">The sequence shown here is derived from an EMBL/GenBank/DDBJ whole genome shotgun (WGS) entry which is preliminary data.</text>
</comment>
<evidence type="ECO:0000256" key="8">
    <source>
        <dbReference type="SAM" id="Phobius"/>
    </source>
</evidence>
<dbReference type="EMBL" id="JAUZQE010000020">
    <property type="protein sequence ID" value="MDR4126257.1"/>
    <property type="molecule type" value="Genomic_DNA"/>
</dbReference>
<dbReference type="Proteomes" id="UP001232156">
    <property type="component" value="Unassembled WGS sequence"/>
</dbReference>
<accession>A0ABU1D737</accession>
<keyword evidence="6 8" id="KW-1133">Transmembrane helix</keyword>
<evidence type="ECO:0000256" key="2">
    <source>
        <dbReference type="ARBA" id="ARBA00010735"/>
    </source>
</evidence>
<sequence>MLGFREAFPALVATGTWGLVTGIAMVKSGMSETLATVMTLAAYAGSAQLTSLPLLNDGVPLWLIFAAGFVVNIRFIIFGAALQPYFRHFSWPRRLGLGAFMSDIGFVMFMGRYGEARERGDPLQIWYYLGVVGPGWLIWNVCSIIGVYLAAAIPASWSLEFAAVLALLSVVIPLVSTRPVAVCIVASAITAWLGQGLPLRLGLAAAVLVGILAGVLSERYMDKVQRT</sequence>
<feature type="transmembrane region" description="Helical" evidence="8">
    <location>
        <begin position="94"/>
        <end position="113"/>
    </location>
</feature>
<keyword evidence="4" id="KW-1003">Cell membrane</keyword>
<comment type="subcellular location">
    <subcellularLocation>
        <location evidence="1">Cell membrane</location>
        <topology evidence="1">Multi-pass membrane protein</topology>
    </subcellularLocation>
</comment>
<keyword evidence="7 8" id="KW-0472">Membrane</keyword>
<evidence type="ECO:0000313" key="9">
    <source>
        <dbReference type="EMBL" id="MDR4126257.1"/>
    </source>
</evidence>
<feature type="transmembrane region" description="Helical" evidence="8">
    <location>
        <begin position="6"/>
        <end position="26"/>
    </location>
</feature>
<keyword evidence="3" id="KW-0813">Transport</keyword>
<comment type="similarity">
    <text evidence="2">Belongs to the AzlC family.</text>
</comment>
<evidence type="ECO:0000256" key="1">
    <source>
        <dbReference type="ARBA" id="ARBA00004651"/>
    </source>
</evidence>
<evidence type="ECO:0000313" key="10">
    <source>
        <dbReference type="Proteomes" id="UP001232156"/>
    </source>
</evidence>
<evidence type="ECO:0000256" key="7">
    <source>
        <dbReference type="ARBA" id="ARBA00023136"/>
    </source>
</evidence>
<evidence type="ECO:0000256" key="4">
    <source>
        <dbReference type="ARBA" id="ARBA00022475"/>
    </source>
</evidence>
<evidence type="ECO:0000256" key="6">
    <source>
        <dbReference type="ARBA" id="ARBA00022989"/>
    </source>
</evidence>
<feature type="transmembrane region" description="Helical" evidence="8">
    <location>
        <begin position="125"/>
        <end position="151"/>
    </location>
</feature>
<evidence type="ECO:0000256" key="5">
    <source>
        <dbReference type="ARBA" id="ARBA00022692"/>
    </source>
</evidence>
<feature type="transmembrane region" description="Helical" evidence="8">
    <location>
        <begin position="199"/>
        <end position="217"/>
    </location>
</feature>
<name>A0ABU1D737_9BURK</name>
<keyword evidence="10" id="KW-1185">Reference proteome</keyword>
<organism evidence="9 10">
    <name type="scientific">Yanghanlia caeni</name>
    <dbReference type="NCBI Taxonomy" id="3064283"/>
    <lineage>
        <taxon>Bacteria</taxon>
        <taxon>Pseudomonadati</taxon>
        <taxon>Pseudomonadota</taxon>
        <taxon>Betaproteobacteria</taxon>
        <taxon>Burkholderiales</taxon>
        <taxon>Alcaligenaceae</taxon>
        <taxon>Yanghanlia</taxon>
    </lineage>
</organism>
<dbReference type="PANTHER" id="PTHR34979">
    <property type="entry name" value="INNER MEMBRANE PROTEIN YGAZ"/>
    <property type="match status" value="1"/>
</dbReference>
<keyword evidence="5 8" id="KW-0812">Transmembrane</keyword>
<proteinExistence type="inferred from homology"/>
<feature type="transmembrane region" description="Helical" evidence="8">
    <location>
        <begin position="163"/>
        <end position="193"/>
    </location>
</feature>
<dbReference type="PANTHER" id="PTHR34979:SF1">
    <property type="entry name" value="INNER MEMBRANE PROTEIN YGAZ"/>
    <property type="match status" value="1"/>
</dbReference>
<dbReference type="InterPro" id="IPR011606">
    <property type="entry name" value="Brnchd-chn_aa_trnsp_permease"/>
</dbReference>
<reference evidence="9 10" key="1">
    <citation type="submission" date="2023-08" db="EMBL/GenBank/DDBJ databases">
        <title>Alcaligenaceae gen. nov., a novel taxon isolated from the sludge of Yixing Pesticide Factory.</title>
        <authorList>
            <person name="Ruan L."/>
        </authorList>
    </citation>
    <scope>NUCLEOTIDE SEQUENCE [LARGE SCALE GENOMIC DNA]</scope>
    <source>
        <strain evidence="9 10">LG-2</strain>
    </source>
</reference>